<evidence type="ECO:0000313" key="2">
    <source>
        <dbReference type="EMBL" id="MFB9375696.1"/>
    </source>
</evidence>
<dbReference type="RefSeq" id="WP_380140069.1">
    <property type="nucleotide sequence ID" value="NZ_JBHLUI010000012.1"/>
</dbReference>
<dbReference type="Pfam" id="PF12802">
    <property type="entry name" value="MarR_2"/>
    <property type="match status" value="1"/>
</dbReference>
<proteinExistence type="predicted"/>
<dbReference type="SUPFAM" id="SSF46785">
    <property type="entry name" value="Winged helix' DNA-binding domain"/>
    <property type="match status" value="1"/>
</dbReference>
<dbReference type="PANTHER" id="PTHR33164">
    <property type="entry name" value="TRANSCRIPTIONAL REGULATOR, MARR FAMILY"/>
    <property type="match status" value="1"/>
</dbReference>
<gene>
    <name evidence="2" type="ORF">ACFFVI_01825</name>
</gene>
<dbReference type="InterPro" id="IPR036388">
    <property type="entry name" value="WH-like_DNA-bd_sf"/>
</dbReference>
<dbReference type="Proteomes" id="UP001589748">
    <property type="component" value="Unassembled WGS sequence"/>
</dbReference>
<dbReference type="SMART" id="SM00347">
    <property type="entry name" value="HTH_MARR"/>
    <property type="match status" value="1"/>
</dbReference>
<evidence type="ECO:0000313" key="3">
    <source>
        <dbReference type="Proteomes" id="UP001589748"/>
    </source>
</evidence>
<dbReference type="Gene3D" id="1.10.10.10">
    <property type="entry name" value="Winged helix-like DNA-binding domain superfamily/Winged helix DNA-binding domain"/>
    <property type="match status" value="1"/>
</dbReference>
<dbReference type="EMBL" id="JBHMDM010000001">
    <property type="protein sequence ID" value="MFB9375696.1"/>
    <property type="molecule type" value="Genomic_DNA"/>
</dbReference>
<sequence length="147" mass="16014">MTDSVNGPWLPALLEHALRRLRPTLLTLSEDRFPGLRARHYRLLVMLPTGGERLSRLAEVAGLTKQALAQTLDPLLAAGFVEVGPDPADGRARLVRRTSAGTEVVRAVRTAMEQVEADWAAEVGAERWAVVREVLTELSRAKPATSG</sequence>
<organism evidence="2 3">
    <name type="scientific">Kineococcus gynurae</name>
    <dbReference type="NCBI Taxonomy" id="452979"/>
    <lineage>
        <taxon>Bacteria</taxon>
        <taxon>Bacillati</taxon>
        <taxon>Actinomycetota</taxon>
        <taxon>Actinomycetes</taxon>
        <taxon>Kineosporiales</taxon>
        <taxon>Kineosporiaceae</taxon>
        <taxon>Kineococcus</taxon>
    </lineage>
</organism>
<keyword evidence="3" id="KW-1185">Reference proteome</keyword>
<evidence type="ECO:0000259" key="1">
    <source>
        <dbReference type="PROSITE" id="PS50995"/>
    </source>
</evidence>
<dbReference type="InterPro" id="IPR036390">
    <property type="entry name" value="WH_DNA-bd_sf"/>
</dbReference>
<comment type="caution">
    <text evidence="2">The sequence shown here is derived from an EMBL/GenBank/DDBJ whole genome shotgun (WGS) entry which is preliminary data.</text>
</comment>
<accession>A0ABV5LNN4</accession>
<dbReference type="PROSITE" id="PS50995">
    <property type="entry name" value="HTH_MARR_2"/>
    <property type="match status" value="1"/>
</dbReference>
<dbReference type="PANTHER" id="PTHR33164:SF99">
    <property type="entry name" value="MARR FAMILY REGULATORY PROTEIN"/>
    <property type="match status" value="1"/>
</dbReference>
<dbReference type="InterPro" id="IPR000835">
    <property type="entry name" value="HTH_MarR-typ"/>
</dbReference>
<dbReference type="InterPro" id="IPR039422">
    <property type="entry name" value="MarR/SlyA-like"/>
</dbReference>
<protein>
    <submittedName>
        <fullName evidence="2">MarR family winged helix-turn-helix transcriptional regulator</fullName>
    </submittedName>
</protein>
<reference evidence="2 3" key="1">
    <citation type="submission" date="2024-09" db="EMBL/GenBank/DDBJ databases">
        <authorList>
            <person name="Sun Q."/>
            <person name="Mori K."/>
        </authorList>
    </citation>
    <scope>NUCLEOTIDE SEQUENCE [LARGE SCALE GENOMIC DNA]</scope>
    <source>
        <strain evidence="2 3">TISTR 1856</strain>
    </source>
</reference>
<name>A0ABV5LNN4_9ACTN</name>
<feature type="domain" description="HTH marR-type" evidence="1">
    <location>
        <begin position="7"/>
        <end position="140"/>
    </location>
</feature>